<sequence>MTQKGYRIYNIHTKEFLVNRDVFFKENVFSFQHPALLPPLFLVLGIPQMSLPVVTSIYPPISPFISSPSSTALIAYAPIANNNPNQTTLATAELESYIVVEPTYAKSTDQPSIDVNSMEESSSPKRSVRPSKPHIWLKDYTTKPHGKANYSYPLSAHVSYKNVSDSYAKALSSYSAVVEPQFYAEAVKDPKWIEAMKAKISALEDNHTWSIVELPAGKVPIGYK</sequence>
<protein>
    <submittedName>
        <fullName evidence="2">Uncharacterized protein LOC142171832</fullName>
    </submittedName>
</protein>
<reference evidence="2" key="2">
    <citation type="submission" date="2025-08" db="UniProtKB">
        <authorList>
            <consortium name="RefSeq"/>
        </authorList>
    </citation>
    <scope>IDENTIFICATION</scope>
    <source>
        <tissue evidence="2">Leaf</tissue>
    </source>
</reference>
<keyword evidence="1" id="KW-1185">Reference proteome</keyword>
<accession>A0AC58T341</accession>
<dbReference type="Proteomes" id="UP000790787">
    <property type="component" value="Chromosome 17"/>
</dbReference>
<proteinExistence type="predicted"/>
<evidence type="ECO:0000313" key="2">
    <source>
        <dbReference type="RefSeq" id="XP_075091639.1"/>
    </source>
</evidence>
<evidence type="ECO:0000313" key="1">
    <source>
        <dbReference type="Proteomes" id="UP000790787"/>
    </source>
</evidence>
<reference evidence="1" key="1">
    <citation type="journal article" date="2014" name="Nat. Commun.">
        <title>The tobacco genome sequence and its comparison with those of tomato and potato.</title>
        <authorList>
            <person name="Sierro N."/>
            <person name="Battey J.N."/>
            <person name="Ouadi S."/>
            <person name="Bakaher N."/>
            <person name="Bovet L."/>
            <person name="Willig A."/>
            <person name="Goepfert S."/>
            <person name="Peitsch M.C."/>
            <person name="Ivanov N.V."/>
        </authorList>
    </citation>
    <scope>NUCLEOTIDE SEQUENCE [LARGE SCALE GENOMIC DNA]</scope>
</reference>
<gene>
    <name evidence="2" type="primary">LOC142171832</name>
</gene>
<name>A0AC58T341_TOBAC</name>
<dbReference type="RefSeq" id="XP_075091639.1">
    <property type="nucleotide sequence ID" value="XM_075235538.1"/>
</dbReference>
<organism evidence="1 2">
    <name type="scientific">Nicotiana tabacum</name>
    <name type="common">Common tobacco</name>
    <dbReference type="NCBI Taxonomy" id="4097"/>
    <lineage>
        <taxon>Eukaryota</taxon>
        <taxon>Viridiplantae</taxon>
        <taxon>Streptophyta</taxon>
        <taxon>Embryophyta</taxon>
        <taxon>Tracheophyta</taxon>
        <taxon>Spermatophyta</taxon>
        <taxon>Magnoliopsida</taxon>
        <taxon>eudicotyledons</taxon>
        <taxon>Gunneridae</taxon>
        <taxon>Pentapetalae</taxon>
        <taxon>asterids</taxon>
        <taxon>lamiids</taxon>
        <taxon>Solanales</taxon>
        <taxon>Solanaceae</taxon>
        <taxon>Nicotianoideae</taxon>
        <taxon>Nicotianeae</taxon>
        <taxon>Nicotiana</taxon>
    </lineage>
</organism>